<accession>A2DG30</accession>
<protein>
    <recommendedName>
        <fullName evidence="7">Phosphodiesterase</fullName>
        <ecNumber evidence="7">3.1.4.-</ecNumber>
    </recommendedName>
</protein>
<evidence type="ECO:0000259" key="9">
    <source>
        <dbReference type="PROSITE" id="PS51845"/>
    </source>
</evidence>
<feature type="binding site" evidence="6">
    <location>
        <position position="931"/>
    </location>
    <ligand>
        <name>Zn(2+)</name>
        <dbReference type="ChEBI" id="CHEBI:29105"/>
        <label>1</label>
    </ligand>
</feature>
<keyword evidence="1" id="KW-0140">cGMP</keyword>
<feature type="binding site" evidence="5">
    <location>
        <position position="820"/>
    </location>
    <ligand>
        <name>AMP</name>
        <dbReference type="ChEBI" id="CHEBI:456215"/>
    </ligand>
</feature>
<evidence type="ECO:0000256" key="5">
    <source>
        <dbReference type="PIRSR" id="PIRSR623088-2"/>
    </source>
</evidence>
<dbReference type="InterPro" id="IPR002073">
    <property type="entry name" value="PDEase_catalytic_dom"/>
</dbReference>
<dbReference type="PROSITE" id="PS00126">
    <property type="entry name" value="PDEASE_I_1"/>
    <property type="match status" value="1"/>
</dbReference>
<feature type="domain" description="PDEase" evidence="9">
    <location>
        <begin position="702"/>
        <end position="1026"/>
    </location>
</feature>
<evidence type="ECO:0000256" key="3">
    <source>
        <dbReference type="ARBA" id="ARBA00022801"/>
    </source>
</evidence>
<feature type="binding site" evidence="5">
    <location>
        <position position="983"/>
    </location>
    <ligand>
        <name>AMP</name>
        <dbReference type="ChEBI" id="CHEBI:456215"/>
    </ligand>
</feature>
<dbReference type="EMBL" id="DS113196">
    <property type="protein sequence ID" value="EAY20657.1"/>
    <property type="molecule type" value="Genomic_DNA"/>
</dbReference>
<dbReference type="Pfam" id="PF01590">
    <property type="entry name" value="GAF"/>
    <property type="match status" value="1"/>
</dbReference>
<feature type="binding site" evidence="6">
    <location>
        <position position="820"/>
    </location>
    <ligand>
        <name>Zn(2+)</name>
        <dbReference type="ChEBI" id="CHEBI:29105"/>
        <label>2</label>
    </ligand>
</feature>
<dbReference type="SUPFAM" id="SSF109604">
    <property type="entry name" value="HD-domain/PDEase-like"/>
    <property type="match status" value="1"/>
</dbReference>
<dbReference type="InterPro" id="IPR003018">
    <property type="entry name" value="GAF"/>
</dbReference>
<feature type="binding site" evidence="5">
    <location>
        <position position="931"/>
    </location>
    <ligand>
        <name>AMP</name>
        <dbReference type="ChEBI" id="CHEBI:456215"/>
    </ligand>
</feature>
<dbReference type="OrthoDB" id="74705at2759"/>
<dbReference type="GO" id="GO:0007165">
    <property type="term" value="P:signal transduction"/>
    <property type="evidence" value="ECO:0007669"/>
    <property type="project" value="InterPro"/>
</dbReference>
<dbReference type="KEGG" id="tva:5466200"/>
<comment type="similarity">
    <text evidence="7">Belongs to the cyclic nucleotide phosphodiesterase family.</text>
</comment>
<dbReference type="GO" id="GO:0047555">
    <property type="term" value="F:3',5'-cyclic-GMP phosphodiesterase activity"/>
    <property type="evidence" value="ECO:0000318"/>
    <property type="project" value="GO_Central"/>
</dbReference>
<name>A2DG30_TRIV3</name>
<evidence type="ECO:0000313" key="11">
    <source>
        <dbReference type="Proteomes" id="UP000001542"/>
    </source>
</evidence>
<sequence length="1090" mass="123487">MTQLITTNKGAKLPQLIGQANAKISQPKLSLAEMYDAMMEKARYEGPYQSIEIYVMQMFNASHIILWVELPHQDLFYSPSYSLVCQEKKSIIATAFLTISPMSIKCQKQSQYFCKGLDDKVIPENYSVLTIPILNRQKHTIAVIQVAKKPEKAFGPADMQIADWLLSKFKIYGSLLFDDTNILESAIGAAFTDADEETINNIQKTLQREFGCRRAEIWRYHNKTETVNKVVMDGKNVAYQDEPTGCVSWALKNNQIIIEQDVQQAPGHIPSIDGCFAESIVVYPFIENEHKVWGVSLRGRISGFRNSDIAKLKTIVPIIIRSLRIIIEKNKQPPEKDTKKQGLTALLDVAEQLSGVLDIDTLIPMIMQRSCDLLEAERCSLFLVNNTQTELISYFHAGLTTEIRIPINTGIVGVTATTGEIQVVNNAYEDPRFDSSVDKKTGFKTRNIITVPIFNNRGEIAGVTELMNKITSDAFTEDDVSLLRGFNVFCGIALDNSRLYQASTELTKQVSSFIEVSSGLTKNTTMRNICESILQNAINICEAKSGILYLLDGNEKITPLISLNTNRETDQLIVKRCIENKSTVVMTFDEVNEYLGKTKGPPKQDKSLSHQLSRVNAAMSRRILPDMFTENSICLIPLKSSDGNVLGVMEVDTTSKLMTESQKLLECFAVFASVSLERNHLKDIAQLGSHEAELKQQMTRDERDSTTNIPVHLHLPQRTVTQLWTINFDSLDWTDIGYFQVVFAIFSRFNLQQTFNVTNEKLYRFLIELRAGYRPVPYHNWAHAVDVLQFTAYQVHISHLDEKIPKVELFALLVAAICHDLNHDGFTNDYNVKAETPLGILFKNQSVMEMHHCEVTIDIMSNDQCNLFSALPPQQFKQVWNLVINLILATDMAKHFTILQEFNTLIDGKTFSMENENHRHLLLQLIIKVGDLSNVSRPFDLANRWCAVLCEEFFRQGDLEMARGMQYSSALNDREHLNKEKSQIGFYTSVCLPLYQSVAKVLPQLESNVVQVESNLETWKSADEAKIKKEQEMQMLSQRGQDSENKDENAEKTEKVVRKVKPVPSNLQTLTGLVLTRKKSVMNTIAEFKV</sequence>
<dbReference type="CDD" id="cd00077">
    <property type="entry name" value="HDc"/>
    <property type="match status" value="1"/>
</dbReference>
<dbReference type="PROSITE" id="PS51845">
    <property type="entry name" value="PDEASE_I_2"/>
    <property type="match status" value="1"/>
</dbReference>
<dbReference type="SUPFAM" id="SSF55781">
    <property type="entry name" value="GAF domain-like"/>
    <property type="match status" value="4"/>
</dbReference>
<reference evidence="10" key="2">
    <citation type="journal article" date="2007" name="Science">
        <title>Draft genome sequence of the sexually transmitted pathogen Trichomonas vaginalis.</title>
        <authorList>
            <person name="Carlton J.M."/>
            <person name="Hirt R.P."/>
            <person name="Silva J.C."/>
            <person name="Delcher A.L."/>
            <person name="Schatz M."/>
            <person name="Zhao Q."/>
            <person name="Wortman J.R."/>
            <person name="Bidwell S.L."/>
            <person name="Alsmark U.C.M."/>
            <person name="Besteiro S."/>
            <person name="Sicheritz-Ponten T."/>
            <person name="Noel C.J."/>
            <person name="Dacks J.B."/>
            <person name="Foster P.G."/>
            <person name="Simillion C."/>
            <person name="Van de Peer Y."/>
            <person name="Miranda-Saavedra D."/>
            <person name="Barton G.J."/>
            <person name="Westrop G.D."/>
            <person name="Mueller S."/>
            <person name="Dessi D."/>
            <person name="Fiori P.L."/>
            <person name="Ren Q."/>
            <person name="Paulsen I."/>
            <person name="Zhang H."/>
            <person name="Bastida-Corcuera F.D."/>
            <person name="Simoes-Barbosa A."/>
            <person name="Brown M.T."/>
            <person name="Hayes R.D."/>
            <person name="Mukherjee M."/>
            <person name="Okumura C.Y."/>
            <person name="Schneider R."/>
            <person name="Smith A.J."/>
            <person name="Vanacova S."/>
            <person name="Villalvazo M."/>
            <person name="Haas B.J."/>
            <person name="Pertea M."/>
            <person name="Feldblyum T.V."/>
            <person name="Utterback T.R."/>
            <person name="Shu C.L."/>
            <person name="Osoegawa K."/>
            <person name="de Jong P.J."/>
            <person name="Hrdy I."/>
            <person name="Horvathova L."/>
            <person name="Zubacova Z."/>
            <person name="Dolezal P."/>
            <person name="Malik S.B."/>
            <person name="Logsdon J.M. Jr."/>
            <person name="Henze K."/>
            <person name="Gupta A."/>
            <person name="Wang C.C."/>
            <person name="Dunne R.L."/>
            <person name="Upcroft J.A."/>
            <person name="Upcroft P."/>
            <person name="White O."/>
            <person name="Salzberg S.L."/>
            <person name="Tang P."/>
            <person name="Chiu C.-H."/>
            <person name="Lee Y.-S."/>
            <person name="Embley T.M."/>
            <person name="Coombs G.H."/>
            <person name="Mottram J.C."/>
            <person name="Tachezy J."/>
            <person name="Fraser-Liggett C.M."/>
            <person name="Johnson P.J."/>
        </authorList>
    </citation>
    <scope>NUCLEOTIDE SEQUENCE [LARGE SCALE GENOMIC DNA]</scope>
    <source>
        <strain evidence="10">G3</strain>
    </source>
</reference>
<dbReference type="Gene3D" id="1.10.1300.10">
    <property type="entry name" value="3'5'-cyclic nucleotide phosphodiesterase, catalytic domain"/>
    <property type="match status" value="1"/>
</dbReference>
<dbReference type="Pfam" id="PF00233">
    <property type="entry name" value="PDEase_I"/>
    <property type="match status" value="1"/>
</dbReference>
<evidence type="ECO:0000256" key="4">
    <source>
        <dbReference type="PIRSR" id="PIRSR623088-1"/>
    </source>
</evidence>
<evidence type="ECO:0000256" key="1">
    <source>
        <dbReference type="ARBA" id="ARBA00022535"/>
    </source>
</evidence>
<dbReference type="GO" id="GO:0046872">
    <property type="term" value="F:metal ion binding"/>
    <property type="evidence" value="ECO:0007669"/>
    <property type="project" value="UniProtKB-KW"/>
</dbReference>
<dbReference type="InterPro" id="IPR023174">
    <property type="entry name" value="PDEase_CS"/>
</dbReference>
<dbReference type="InterPro" id="IPR036971">
    <property type="entry name" value="PDEase_catalytic_dom_sf"/>
</dbReference>
<dbReference type="SMART" id="SM00065">
    <property type="entry name" value="GAF"/>
    <property type="match status" value="2"/>
</dbReference>
<dbReference type="EC" id="3.1.4.-" evidence="7"/>
<evidence type="ECO:0000256" key="7">
    <source>
        <dbReference type="RuleBase" id="RU363067"/>
    </source>
</evidence>
<dbReference type="SMART" id="SM00471">
    <property type="entry name" value="HDc"/>
    <property type="match status" value="1"/>
</dbReference>
<feature type="active site" description="Proton donor" evidence="4">
    <location>
        <position position="779"/>
    </location>
</feature>
<organism evidence="10 11">
    <name type="scientific">Trichomonas vaginalis (strain ATCC PRA-98 / G3)</name>
    <dbReference type="NCBI Taxonomy" id="412133"/>
    <lineage>
        <taxon>Eukaryota</taxon>
        <taxon>Metamonada</taxon>
        <taxon>Parabasalia</taxon>
        <taxon>Trichomonadida</taxon>
        <taxon>Trichomonadidae</taxon>
        <taxon>Trichomonas</taxon>
    </lineage>
</organism>
<dbReference type="InterPro" id="IPR029016">
    <property type="entry name" value="GAF-like_dom_sf"/>
</dbReference>
<feature type="binding site" evidence="6">
    <location>
        <position position="820"/>
    </location>
    <ligand>
        <name>Zn(2+)</name>
        <dbReference type="ChEBI" id="CHEBI:29105"/>
        <label>1</label>
    </ligand>
</feature>
<dbReference type="PANTHER" id="PTHR11347">
    <property type="entry name" value="CYCLIC NUCLEOTIDE PHOSPHODIESTERASE"/>
    <property type="match status" value="1"/>
</dbReference>
<evidence type="ECO:0000256" key="6">
    <source>
        <dbReference type="PIRSR" id="PIRSR623088-3"/>
    </source>
</evidence>
<dbReference type="VEuPathDB" id="TrichDB:TVAGG3_0953530"/>
<dbReference type="eggNOG" id="KOG3689">
    <property type="taxonomic scope" value="Eukaryota"/>
</dbReference>
<feature type="compositionally biased region" description="Basic and acidic residues" evidence="8">
    <location>
        <begin position="1041"/>
        <end position="1056"/>
    </location>
</feature>
<dbReference type="GO" id="GO:0141162">
    <property type="term" value="P:negative regulation of cAMP/PKA signal transduction"/>
    <property type="evidence" value="ECO:0000318"/>
    <property type="project" value="GO_Central"/>
</dbReference>
<feature type="binding site" evidence="5">
    <location>
        <begin position="779"/>
        <end position="783"/>
    </location>
    <ligand>
        <name>AMP</name>
        <dbReference type="ChEBI" id="CHEBI:456215"/>
    </ligand>
</feature>
<evidence type="ECO:0000256" key="8">
    <source>
        <dbReference type="SAM" id="MobiDB-lite"/>
    </source>
</evidence>
<dbReference type="InterPro" id="IPR023088">
    <property type="entry name" value="PDEase"/>
</dbReference>
<feature type="binding site" evidence="6">
    <location>
        <position position="819"/>
    </location>
    <ligand>
        <name>Zn(2+)</name>
        <dbReference type="ChEBI" id="CHEBI:29105"/>
        <label>1</label>
    </ligand>
</feature>
<dbReference type="PRINTS" id="PR00387">
    <property type="entry name" value="PDIESTERASE1"/>
</dbReference>
<feature type="binding site" evidence="6">
    <location>
        <position position="783"/>
    </location>
    <ligand>
        <name>Zn(2+)</name>
        <dbReference type="ChEBI" id="CHEBI:29105"/>
        <label>1</label>
    </ligand>
</feature>
<dbReference type="VEuPathDB" id="TrichDB:TVAG_163530"/>
<keyword evidence="3 7" id="KW-0378">Hydrolase</keyword>
<keyword evidence="11" id="KW-1185">Reference proteome</keyword>
<keyword evidence="2 6" id="KW-0479">Metal-binding</keyword>
<gene>
    <name evidence="10" type="ORF">TVAG_163530</name>
</gene>
<evidence type="ECO:0000313" key="10">
    <source>
        <dbReference type="EMBL" id="EAY20657.1"/>
    </source>
</evidence>
<dbReference type="Proteomes" id="UP000001542">
    <property type="component" value="Unassembled WGS sequence"/>
</dbReference>
<dbReference type="SMR" id="A2DG30"/>
<proteinExistence type="inferred from homology"/>
<dbReference type="RefSeq" id="XP_001581643.1">
    <property type="nucleotide sequence ID" value="XM_001581593.1"/>
</dbReference>
<reference evidence="10" key="1">
    <citation type="submission" date="2006-10" db="EMBL/GenBank/DDBJ databases">
        <authorList>
            <person name="Amadeo P."/>
            <person name="Zhao Q."/>
            <person name="Wortman J."/>
            <person name="Fraser-Liggett C."/>
            <person name="Carlton J."/>
        </authorList>
    </citation>
    <scope>NUCLEOTIDE SEQUENCE</scope>
    <source>
        <strain evidence="10">G3</strain>
    </source>
</reference>
<dbReference type="InParanoid" id="A2DG30"/>
<evidence type="ECO:0000256" key="2">
    <source>
        <dbReference type="ARBA" id="ARBA00022723"/>
    </source>
</evidence>
<dbReference type="AlphaFoldDB" id="A2DG30"/>
<dbReference type="GO" id="GO:0004115">
    <property type="term" value="F:3',5'-cyclic-AMP phosphodiesterase activity"/>
    <property type="evidence" value="ECO:0000318"/>
    <property type="project" value="GO_Central"/>
</dbReference>
<dbReference type="STRING" id="5722.A2DG30"/>
<dbReference type="Gene3D" id="3.30.450.40">
    <property type="match status" value="4"/>
</dbReference>
<dbReference type="InterPro" id="IPR003607">
    <property type="entry name" value="HD/PDEase_dom"/>
</dbReference>
<comment type="cofactor">
    <cofactor evidence="7">
        <name>a divalent metal cation</name>
        <dbReference type="ChEBI" id="CHEBI:60240"/>
    </cofactor>
    <text evidence="7">Binds 2 divalent metal cations per subunit. Site 1 may preferentially bind zinc ions, while site 2 has a preference for magnesium and/or manganese ions.</text>
</comment>
<feature type="region of interest" description="Disordered" evidence="8">
    <location>
        <begin position="1033"/>
        <end position="1056"/>
    </location>
</feature>